<keyword evidence="3" id="KW-1185">Reference proteome</keyword>
<dbReference type="PANTHER" id="PTHR39470">
    <property type="entry name" value="CHROMOSOME 10, WHOLE GENOME SHOTGUN SEQUENCE"/>
    <property type="match status" value="1"/>
</dbReference>
<keyword evidence="1" id="KW-0472">Membrane</keyword>
<dbReference type="EMBL" id="LGSR01000020">
    <property type="protein sequence ID" value="KOS18630.1"/>
    <property type="molecule type" value="Genomic_DNA"/>
</dbReference>
<keyword evidence="1" id="KW-0812">Transmembrane</keyword>
<evidence type="ECO:0000313" key="3">
    <source>
        <dbReference type="Proteomes" id="UP000053831"/>
    </source>
</evidence>
<accession>A0A0M8N2I8</accession>
<keyword evidence="1" id="KW-1133">Transmembrane helix</keyword>
<dbReference type="STRING" id="150374.A0A0M8N2I8"/>
<sequence>MAISWDSIRGLAVFFGPLLLPKAVSYYRSIRSASSRSGLPIRPAPTNLRVAIFALSLLAFLLVCKALPPFAPENIFLQTQSRLQIPVDVLFARLAAVRERAGAGTGTPAPGAWDAALRAKFVNLENRLLYLRFGPEVLADCPFCSADDPRSYLYYAVPSILWPHIANLAVLAAATSPAWTGRHGSQWRAPAAIAAALLAAAELYLAGSYHHQLNARALRLADLDLFYWDLRAYRLLATAALDAGLALLLWLSATHRAFGHPPSPAQRVELLARAVMLSRSKLNALGIVKNTVARDEALRAKTQAYWQHEVRLMDEVMEEKDVIEGVNDALSNRIDIDTITKDAEQYAENVMRPF</sequence>
<gene>
    <name evidence="2" type="ORF">ESCO_001397</name>
</gene>
<dbReference type="Proteomes" id="UP000053831">
    <property type="component" value="Unassembled WGS sequence"/>
</dbReference>
<dbReference type="AlphaFoldDB" id="A0A0M8N2I8"/>
<proteinExistence type="predicted"/>
<protein>
    <submittedName>
        <fullName evidence="2">Uncharacterized protein</fullName>
    </submittedName>
</protein>
<organism evidence="2 3">
    <name type="scientific">Escovopsis weberi</name>
    <dbReference type="NCBI Taxonomy" id="150374"/>
    <lineage>
        <taxon>Eukaryota</taxon>
        <taxon>Fungi</taxon>
        <taxon>Dikarya</taxon>
        <taxon>Ascomycota</taxon>
        <taxon>Pezizomycotina</taxon>
        <taxon>Sordariomycetes</taxon>
        <taxon>Hypocreomycetidae</taxon>
        <taxon>Hypocreales</taxon>
        <taxon>Hypocreaceae</taxon>
        <taxon>Escovopsis</taxon>
    </lineage>
</organism>
<evidence type="ECO:0000313" key="2">
    <source>
        <dbReference type="EMBL" id="KOS18630.1"/>
    </source>
</evidence>
<dbReference type="PANTHER" id="PTHR39470:SF1">
    <property type="entry name" value="CHORISMATE SYNTHASE PROTEIN"/>
    <property type="match status" value="1"/>
</dbReference>
<dbReference type="OrthoDB" id="4218123at2759"/>
<reference evidence="2 3" key="1">
    <citation type="submission" date="2015-07" db="EMBL/GenBank/DDBJ databases">
        <title>The genome of the fungus Escovopsis weberi, a specialized disease agent of ant agriculture.</title>
        <authorList>
            <person name="de Man T.J."/>
            <person name="Stajich J.E."/>
            <person name="Kubicek C.P."/>
            <person name="Chenthamara K."/>
            <person name="Atanasova L."/>
            <person name="Druzhinina I.S."/>
            <person name="Birnbaum S."/>
            <person name="Barribeau S.M."/>
            <person name="Teiling C."/>
            <person name="Suen G."/>
            <person name="Currie C."/>
            <person name="Gerardo N.M."/>
        </authorList>
    </citation>
    <scope>NUCLEOTIDE SEQUENCE [LARGE SCALE GENOMIC DNA]</scope>
</reference>
<comment type="caution">
    <text evidence="2">The sequence shown here is derived from an EMBL/GenBank/DDBJ whole genome shotgun (WGS) entry which is preliminary data.</text>
</comment>
<feature type="transmembrane region" description="Helical" evidence="1">
    <location>
        <begin position="160"/>
        <end position="179"/>
    </location>
</feature>
<evidence type="ECO:0000256" key="1">
    <source>
        <dbReference type="SAM" id="Phobius"/>
    </source>
</evidence>
<name>A0A0M8N2I8_ESCWE</name>
<feature type="transmembrane region" description="Helical" evidence="1">
    <location>
        <begin position="232"/>
        <end position="251"/>
    </location>
</feature>
<feature type="transmembrane region" description="Helical" evidence="1">
    <location>
        <begin position="191"/>
        <end position="212"/>
    </location>
</feature>